<gene>
    <name evidence="1" type="ORF">J9B83_13700</name>
</gene>
<sequence>MSLSQYWQANKHTLLRINASTLVLLLVVQAAAWYPILSASQDRLDRQTAQRDKEMNQERKRHTYVKALQQLQLKEATWARYSVKASDNENELEWHIDGAASLAQWQRILESVEEHFALSLLSVSWHLQPNGEWQGTLGFQVNPPKRQREYHNWLPSRLGAERFVQADWQLLSTMRIADVTAALIAHKEQRYWVREGSWLPDMGLAVNRVTTSAVTLMAKDGSQPTVTIMETGGSHD</sequence>
<dbReference type="EMBL" id="JAGSSV010000025">
    <property type="protein sequence ID" value="MBR7889968.1"/>
    <property type="molecule type" value="Genomic_DNA"/>
</dbReference>
<reference evidence="2" key="2">
    <citation type="submission" date="2023-07" db="EMBL/GenBank/DDBJ databases">
        <title>Marinomonas vulgaris A79, complete genome.</title>
        <authorList>
            <person name="Ying J.-J."/>
        </authorList>
    </citation>
    <scope>NUCLEOTIDE SEQUENCE [LARGE SCALE GENOMIC DNA]</scope>
    <source>
        <strain evidence="2">A79</strain>
    </source>
</reference>
<name>A0ABS5HEX3_9GAMM</name>
<comment type="caution">
    <text evidence="1">The sequence shown here is derived from an EMBL/GenBank/DDBJ whole genome shotgun (WGS) entry which is preliminary data.</text>
</comment>
<dbReference type="RefSeq" id="WP_211537392.1">
    <property type="nucleotide sequence ID" value="NZ_JAGSSV010000025.1"/>
</dbReference>
<evidence type="ECO:0008006" key="3">
    <source>
        <dbReference type="Google" id="ProtNLM"/>
    </source>
</evidence>
<evidence type="ECO:0000313" key="1">
    <source>
        <dbReference type="EMBL" id="MBR7889968.1"/>
    </source>
</evidence>
<dbReference type="Proteomes" id="UP000679722">
    <property type="component" value="Unassembled WGS sequence"/>
</dbReference>
<proteinExistence type="predicted"/>
<organism evidence="1 2">
    <name type="scientific">Marinomonas vulgaris</name>
    <dbReference type="NCBI Taxonomy" id="2823372"/>
    <lineage>
        <taxon>Bacteria</taxon>
        <taxon>Pseudomonadati</taxon>
        <taxon>Pseudomonadota</taxon>
        <taxon>Gammaproteobacteria</taxon>
        <taxon>Oceanospirillales</taxon>
        <taxon>Oceanospirillaceae</taxon>
        <taxon>Marinomonas</taxon>
    </lineage>
</organism>
<keyword evidence="2" id="KW-1185">Reference proteome</keyword>
<accession>A0ABS5HEX3</accession>
<protein>
    <recommendedName>
        <fullName evidence="3">General secretion pathway, M protein</fullName>
    </recommendedName>
</protein>
<reference evidence="1 2" key="1">
    <citation type="submission" date="2021-04" db="EMBL/GenBank/DDBJ databases">
        <authorList>
            <person name="Sun C."/>
        </authorList>
    </citation>
    <scope>NUCLEOTIDE SEQUENCE [LARGE SCALE GENOMIC DNA]</scope>
    <source>
        <strain evidence="1 2">A79</strain>
    </source>
</reference>
<evidence type="ECO:0000313" key="2">
    <source>
        <dbReference type="Proteomes" id="UP000679722"/>
    </source>
</evidence>